<sequence>MTSDPDTLWRRCAHLGRVLLPLADQDPGRQADRHENLRTWGIDTAVGERLIEIFAALATHAVAIDASVPAAQLDALPLRTVADAATGKRDFELLVGLPDRFADVRDEQAVHLFRLSAYEGGQASRRLFQLSREVRHALIVLVERPLFPCPTCGDVFRRATEADLPE</sequence>
<accession>A0A919F410</accession>
<organism evidence="1 2">
    <name type="scientific">Streptomyces capoamus</name>
    <dbReference type="NCBI Taxonomy" id="68183"/>
    <lineage>
        <taxon>Bacteria</taxon>
        <taxon>Bacillati</taxon>
        <taxon>Actinomycetota</taxon>
        <taxon>Actinomycetes</taxon>
        <taxon>Kitasatosporales</taxon>
        <taxon>Streptomycetaceae</taxon>
        <taxon>Streptomyces</taxon>
    </lineage>
</organism>
<dbReference type="RefSeq" id="WP_189986318.1">
    <property type="nucleotide sequence ID" value="NZ_BNBF01000036.1"/>
</dbReference>
<dbReference type="AlphaFoldDB" id="A0A919F410"/>
<comment type="caution">
    <text evidence="1">The sequence shown here is derived from an EMBL/GenBank/DDBJ whole genome shotgun (WGS) entry which is preliminary data.</text>
</comment>
<protein>
    <submittedName>
        <fullName evidence="1">Uncharacterized protein</fullName>
    </submittedName>
</protein>
<gene>
    <name evidence="1" type="ORF">GCM10018980_72060</name>
</gene>
<dbReference type="EMBL" id="BNBF01000036">
    <property type="protein sequence ID" value="GHG74898.1"/>
    <property type="molecule type" value="Genomic_DNA"/>
</dbReference>
<reference evidence="2" key="1">
    <citation type="journal article" date="2019" name="Int. J. Syst. Evol. Microbiol.">
        <title>The Global Catalogue of Microorganisms (GCM) 10K type strain sequencing project: providing services to taxonomists for standard genome sequencing and annotation.</title>
        <authorList>
            <consortium name="The Broad Institute Genomics Platform"/>
            <consortium name="The Broad Institute Genome Sequencing Center for Infectious Disease"/>
            <person name="Wu L."/>
            <person name="Ma J."/>
        </authorList>
    </citation>
    <scope>NUCLEOTIDE SEQUENCE [LARGE SCALE GENOMIC DNA]</scope>
    <source>
        <strain evidence="2">JCM 4253</strain>
    </source>
</reference>
<evidence type="ECO:0000313" key="2">
    <source>
        <dbReference type="Proteomes" id="UP000619355"/>
    </source>
</evidence>
<proteinExistence type="predicted"/>
<name>A0A919F410_9ACTN</name>
<keyword evidence="2" id="KW-1185">Reference proteome</keyword>
<evidence type="ECO:0000313" key="1">
    <source>
        <dbReference type="EMBL" id="GHG74898.1"/>
    </source>
</evidence>
<dbReference type="Proteomes" id="UP000619355">
    <property type="component" value="Unassembled WGS sequence"/>
</dbReference>